<comment type="caution">
    <text evidence="6">The sequence shown here is derived from an EMBL/GenBank/DDBJ whole genome shotgun (WGS) entry which is preliminary data.</text>
</comment>
<feature type="transmembrane region" description="Helical" evidence="5">
    <location>
        <begin position="35"/>
        <end position="55"/>
    </location>
</feature>
<dbReference type="PANTHER" id="PTHR30520:SF2">
    <property type="entry name" value="INNER MEMBRANE PROTEIN YFDC"/>
    <property type="match status" value="1"/>
</dbReference>
<organism evidence="6 7">
    <name type="scientific">Microbulbifer celer</name>
    <dbReference type="NCBI Taxonomy" id="435905"/>
    <lineage>
        <taxon>Bacteria</taxon>
        <taxon>Pseudomonadati</taxon>
        <taxon>Pseudomonadota</taxon>
        <taxon>Gammaproteobacteria</taxon>
        <taxon>Cellvibrionales</taxon>
        <taxon>Microbulbiferaceae</taxon>
        <taxon>Microbulbifer</taxon>
    </lineage>
</organism>
<feature type="transmembrane region" description="Helical" evidence="5">
    <location>
        <begin position="161"/>
        <end position="182"/>
    </location>
</feature>
<reference evidence="7" key="1">
    <citation type="journal article" date="2019" name="Int. J. Syst. Evol. Microbiol.">
        <title>The Global Catalogue of Microorganisms (GCM) 10K type strain sequencing project: providing services to taxonomists for standard genome sequencing and annotation.</title>
        <authorList>
            <consortium name="The Broad Institute Genomics Platform"/>
            <consortium name="The Broad Institute Genome Sequencing Center for Infectious Disease"/>
            <person name="Wu L."/>
            <person name="Ma J."/>
        </authorList>
    </citation>
    <scope>NUCLEOTIDE SEQUENCE [LARGE SCALE GENOMIC DNA]</scope>
    <source>
        <strain evidence="7">CCUG 54356</strain>
    </source>
</reference>
<evidence type="ECO:0000256" key="1">
    <source>
        <dbReference type="ARBA" id="ARBA00004141"/>
    </source>
</evidence>
<protein>
    <submittedName>
        <fullName evidence="6">Formate/nitrite transporter family protein</fullName>
    </submittedName>
</protein>
<evidence type="ECO:0000313" key="6">
    <source>
        <dbReference type="EMBL" id="MFD1216784.1"/>
    </source>
</evidence>
<keyword evidence="3 5" id="KW-1133">Transmembrane helix</keyword>
<dbReference type="PANTHER" id="PTHR30520">
    <property type="entry name" value="FORMATE TRANSPORTER-RELATED"/>
    <property type="match status" value="1"/>
</dbReference>
<sequence>MSQSDENDRPKSDSEILQEQMQDSLHEYRRNNRSLFLSSLAAGLEIGFSLFLMAAFYSHFHNGNSELVALMIALSYPIGFILVIIGRTDLFTEHTTLAILPVLSGRQNVLGLMRVWGVIYAGNILGAILFSFLFVQFVGMTERLDGGIFTYYGEKLLGDNGAGQFVGAIFAGWLMGLLGWMVASSAETISRMAVVALITFVIGLGGLAHCVAGAVGIFCALFSPDAAVTFADALKFLAIATLGNTIGGSIFVGLLKYSYVVNDES</sequence>
<evidence type="ECO:0000256" key="4">
    <source>
        <dbReference type="ARBA" id="ARBA00023136"/>
    </source>
</evidence>
<keyword evidence="7" id="KW-1185">Reference proteome</keyword>
<dbReference type="Gene3D" id="1.20.1080.10">
    <property type="entry name" value="Glycerol uptake facilitator protein"/>
    <property type="match status" value="1"/>
</dbReference>
<feature type="transmembrane region" description="Helical" evidence="5">
    <location>
        <begin position="236"/>
        <end position="255"/>
    </location>
</feature>
<evidence type="ECO:0000256" key="3">
    <source>
        <dbReference type="ARBA" id="ARBA00022989"/>
    </source>
</evidence>
<name>A0ABW3UBL8_9GAMM</name>
<keyword evidence="4 5" id="KW-0472">Membrane</keyword>
<dbReference type="InterPro" id="IPR000292">
    <property type="entry name" value="For/NO2_transpt"/>
</dbReference>
<feature type="transmembrane region" description="Helical" evidence="5">
    <location>
        <begin position="194"/>
        <end position="224"/>
    </location>
</feature>
<dbReference type="Proteomes" id="UP001597264">
    <property type="component" value="Unassembled WGS sequence"/>
</dbReference>
<feature type="transmembrane region" description="Helical" evidence="5">
    <location>
        <begin position="115"/>
        <end position="141"/>
    </location>
</feature>
<comment type="subcellular location">
    <subcellularLocation>
        <location evidence="1">Membrane</location>
        <topology evidence="1">Multi-pass membrane protein</topology>
    </subcellularLocation>
</comment>
<evidence type="ECO:0000313" key="7">
    <source>
        <dbReference type="Proteomes" id="UP001597264"/>
    </source>
</evidence>
<dbReference type="EMBL" id="JBHTLR010000008">
    <property type="protein sequence ID" value="MFD1216784.1"/>
    <property type="molecule type" value="Genomic_DNA"/>
</dbReference>
<evidence type="ECO:0000256" key="2">
    <source>
        <dbReference type="ARBA" id="ARBA00022692"/>
    </source>
</evidence>
<evidence type="ECO:0000256" key="5">
    <source>
        <dbReference type="SAM" id="Phobius"/>
    </source>
</evidence>
<dbReference type="Pfam" id="PF01226">
    <property type="entry name" value="Form_Nir_trans"/>
    <property type="match status" value="1"/>
</dbReference>
<dbReference type="RefSeq" id="WP_230436906.1">
    <property type="nucleotide sequence ID" value="NZ_CP087715.1"/>
</dbReference>
<proteinExistence type="predicted"/>
<dbReference type="InterPro" id="IPR023271">
    <property type="entry name" value="Aquaporin-like"/>
</dbReference>
<accession>A0ABW3UBL8</accession>
<gene>
    <name evidence="6" type="ORF">ACFQ2X_09250</name>
</gene>
<feature type="transmembrane region" description="Helical" evidence="5">
    <location>
        <begin position="67"/>
        <end position="85"/>
    </location>
</feature>
<keyword evidence="2 5" id="KW-0812">Transmembrane</keyword>